<dbReference type="AlphaFoldDB" id="A0A2Z5U3G0"/>
<proteinExistence type="evidence at transcript level"/>
<evidence type="ECO:0000256" key="1">
    <source>
        <dbReference type="SAM" id="MobiDB-lite"/>
    </source>
</evidence>
<feature type="region of interest" description="Disordered" evidence="1">
    <location>
        <begin position="31"/>
        <end position="82"/>
    </location>
</feature>
<reference evidence="3" key="1">
    <citation type="journal article" date="2018" name="Plant Cell Physiol.">
        <title>Organization of Vascular Cells in the Haustorium of the Parasitic Flowering Plant Cuscuta japonica.</title>
        <authorList>
            <person name="Shimizu K."/>
            <person name="Hozumi A."/>
            <person name="Aoki K."/>
        </authorList>
    </citation>
    <scope>NUCLEOTIDE SEQUENCE</scope>
</reference>
<evidence type="ECO:0000313" key="3">
    <source>
        <dbReference type="EMBL" id="BBB03492.1"/>
    </source>
</evidence>
<organism evidence="3">
    <name type="scientific">Cuscuta japonica</name>
    <name type="common">Japanese dodder</name>
    <dbReference type="NCBI Taxonomy" id="81913"/>
    <lineage>
        <taxon>Eukaryota</taxon>
        <taxon>Viridiplantae</taxon>
        <taxon>Streptophyta</taxon>
        <taxon>Embryophyta</taxon>
        <taxon>Tracheophyta</taxon>
        <taxon>Spermatophyta</taxon>
        <taxon>Magnoliopsida</taxon>
        <taxon>eudicotyledons</taxon>
        <taxon>Gunneridae</taxon>
        <taxon>Pentapetalae</taxon>
        <taxon>asterids</taxon>
        <taxon>lamiids</taxon>
        <taxon>Solanales</taxon>
        <taxon>Convolvulaceae</taxon>
        <taxon>Cuscuteae</taxon>
        <taxon>Cuscuta</taxon>
        <taxon>Cuscuta subgen. Monogynella</taxon>
    </lineage>
</organism>
<accession>A0A2Z5U3G0</accession>
<evidence type="ECO:0000256" key="2">
    <source>
        <dbReference type="SAM" id="SignalP"/>
    </source>
</evidence>
<feature type="signal peptide" evidence="2">
    <location>
        <begin position="1"/>
        <end position="28"/>
    </location>
</feature>
<keyword evidence="2" id="KW-0732">Signal</keyword>
<sequence length="82" mass="9065">MAALKSHHFVSFLAILFISTFLLLHSSPAKMRTASDSATSATMKLLPRNRKTLFHPPPLPSQFGASKHEVPSGPNPTNNRRR</sequence>
<gene>
    <name evidence="3" type="primary">CLE41</name>
</gene>
<feature type="chain" id="PRO_5016293291" evidence="2">
    <location>
        <begin position="29"/>
        <end position="82"/>
    </location>
</feature>
<dbReference type="EMBL" id="LC333139">
    <property type="protein sequence ID" value="BBB03492.1"/>
    <property type="molecule type" value="mRNA"/>
</dbReference>
<name>A0A2Z5U3G0_CUSJA</name>
<protein>
    <submittedName>
        <fullName evidence="3">Clavata3/embryo surrounding region-related 41</fullName>
    </submittedName>
</protein>